<dbReference type="CDD" id="cd22029">
    <property type="entry name" value="HMG-box_SoxC"/>
    <property type="match status" value="1"/>
</dbReference>
<dbReference type="GO" id="GO:0003677">
    <property type="term" value="F:DNA binding"/>
    <property type="evidence" value="ECO:0007669"/>
    <property type="project" value="UniProtKB-UniRule"/>
</dbReference>
<feature type="region of interest" description="Disordered" evidence="11">
    <location>
        <begin position="333"/>
        <end position="371"/>
    </location>
</feature>
<evidence type="ECO:0000256" key="8">
    <source>
        <dbReference type="ARBA" id="ARBA00023242"/>
    </source>
</evidence>
<name>A0AAJ7WT91_PETMA</name>
<dbReference type="SUPFAM" id="SSF47095">
    <property type="entry name" value="HMG-box"/>
    <property type="match status" value="1"/>
</dbReference>
<feature type="domain" description="HMG box" evidence="13">
    <location>
        <begin position="32"/>
        <end position="100"/>
    </location>
</feature>
<dbReference type="GO" id="GO:0031519">
    <property type="term" value="C:PcG protein complex"/>
    <property type="evidence" value="ECO:0007669"/>
    <property type="project" value="UniProtKB-ARBA"/>
</dbReference>
<evidence type="ECO:0000256" key="10">
    <source>
        <dbReference type="PROSITE-ProRule" id="PRU00267"/>
    </source>
</evidence>
<dbReference type="PROSITE" id="PS00518">
    <property type="entry name" value="ZF_RING_1"/>
    <property type="match status" value="1"/>
</dbReference>
<feature type="DNA-binding region" description="HMG box" evidence="10">
    <location>
        <begin position="32"/>
        <end position="100"/>
    </location>
</feature>
<feature type="domain" description="RING-type" evidence="12">
    <location>
        <begin position="503"/>
        <end position="542"/>
    </location>
</feature>
<dbReference type="CDD" id="cd17085">
    <property type="entry name" value="RAWUL_PCGF6"/>
    <property type="match status" value="1"/>
</dbReference>
<dbReference type="InterPro" id="IPR013083">
    <property type="entry name" value="Znf_RING/FYVE/PHD"/>
</dbReference>
<dbReference type="KEGG" id="pmrn:116941195"/>
<evidence type="ECO:0000256" key="9">
    <source>
        <dbReference type="PROSITE-ProRule" id="PRU00175"/>
    </source>
</evidence>
<evidence type="ECO:0000256" key="2">
    <source>
        <dbReference type="ARBA" id="ARBA00022723"/>
    </source>
</evidence>
<proteinExistence type="predicted"/>
<dbReference type="FunFam" id="1.10.30.10:FF:000003">
    <property type="entry name" value="Putative transcription factor SOX-6"/>
    <property type="match status" value="1"/>
</dbReference>
<evidence type="ECO:0000313" key="15">
    <source>
        <dbReference type="RefSeq" id="XP_032807848.1"/>
    </source>
</evidence>
<dbReference type="PANTHER" id="PTHR45893">
    <property type="entry name" value="POLYCOMB GROUP RING FINGER PROTEIN"/>
    <property type="match status" value="1"/>
</dbReference>
<evidence type="ECO:0000256" key="7">
    <source>
        <dbReference type="ARBA" id="ARBA00023163"/>
    </source>
</evidence>
<dbReference type="Gene3D" id="3.30.40.10">
    <property type="entry name" value="Zinc/RING finger domain, C3HC4 (zinc finger)"/>
    <property type="match status" value="1"/>
</dbReference>
<dbReference type="AlphaFoldDB" id="A0AAJ7WT91"/>
<keyword evidence="2" id="KW-0479">Metal-binding</keyword>
<protein>
    <submittedName>
        <fullName evidence="15">Uncharacterized protein LOC116941195 isoform X1</fullName>
    </submittedName>
</protein>
<dbReference type="InterPro" id="IPR001841">
    <property type="entry name" value="Znf_RING"/>
</dbReference>
<dbReference type="Gene3D" id="3.10.20.90">
    <property type="entry name" value="Phosphatidylinositol 3-kinase Catalytic Subunit, Chain A, domain 1"/>
    <property type="match status" value="1"/>
</dbReference>
<feature type="region of interest" description="Disordered" evidence="11">
    <location>
        <begin position="1"/>
        <end position="22"/>
    </location>
</feature>
<keyword evidence="5" id="KW-0805">Transcription regulation</keyword>
<dbReference type="GO" id="GO:0008270">
    <property type="term" value="F:zinc ion binding"/>
    <property type="evidence" value="ECO:0007669"/>
    <property type="project" value="UniProtKB-KW"/>
</dbReference>
<evidence type="ECO:0000256" key="4">
    <source>
        <dbReference type="ARBA" id="ARBA00022833"/>
    </source>
</evidence>
<evidence type="ECO:0000259" key="13">
    <source>
        <dbReference type="PROSITE" id="PS50118"/>
    </source>
</evidence>
<keyword evidence="14" id="KW-1185">Reference proteome</keyword>
<reference evidence="15" key="1">
    <citation type="submission" date="2025-08" db="UniProtKB">
        <authorList>
            <consortium name="RefSeq"/>
        </authorList>
    </citation>
    <scope>IDENTIFICATION</scope>
    <source>
        <tissue evidence="15">Sperm</tissue>
    </source>
</reference>
<dbReference type="SMART" id="SM00184">
    <property type="entry name" value="RING"/>
    <property type="match status" value="1"/>
</dbReference>
<dbReference type="SMART" id="SM00398">
    <property type="entry name" value="HMG"/>
    <property type="match status" value="1"/>
</dbReference>
<evidence type="ECO:0000256" key="3">
    <source>
        <dbReference type="ARBA" id="ARBA00022771"/>
    </source>
</evidence>
<dbReference type="FunFam" id="3.30.40.10:FF:000033">
    <property type="entry name" value="Polycomb group RING finger protein 3"/>
    <property type="match status" value="1"/>
</dbReference>
<dbReference type="InterPro" id="IPR046979">
    <property type="entry name" value="PCGF6_RAWUL"/>
</dbReference>
<comment type="subcellular location">
    <subcellularLocation>
        <location evidence="1">Nucleus</location>
    </subcellularLocation>
</comment>
<gene>
    <name evidence="15" type="primary">LOC116941195</name>
</gene>
<keyword evidence="4" id="KW-0862">Zinc</keyword>
<dbReference type="CDD" id="cd16737">
    <property type="entry name" value="RING-HC_PCGF5"/>
    <property type="match status" value="1"/>
</dbReference>
<dbReference type="SUPFAM" id="SSF57850">
    <property type="entry name" value="RING/U-box"/>
    <property type="match status" value="1"/>
</dbReference>
<evidence type="ECO:0000313" key="14">
    <source>
        <dbReference type="Proteomes" id="UP001318040"/>
    </source>
</evidence>
<dbReference type="InterPro" id="IPR051507">
    <property type="entry name" value="PcG_RING_finger"/>
</dbReference>
<dbReference type="Pfam" id="PF00505">
    <property type="entry name" value="HMG_box"/>
    <property type="match status" value="1"/>
</dbReference>
<evidence type="ECO:0000256" key="11">
    <source>
        <dbReference type="SAM" id="MobiDB-lite"/>
    </source>
</evidence>
<evidence type="ECO:0000256" key="1">
    <source>
        <dbReference type="ARBA" id="ARBA00004123"/>
    </source>
</evidence>
<organism evidence="14 15">
    <name type="scientific">Petromyzon marinus</name>
    <name type="common">Sea lamprey</name>
    <dbReference type="NCBI Taxonomy" id="7757"/>
    <lineage>
        <taxon>Eukaryota</taxon>
        <taxon>Metazoa</taxon>
        <taxon>Chordata</taxon>
        <taxon>Craniata</taxon>
        <taxon>Vertebrata</taxon>
        <taxon>Cyclostomata</taxon>
        <taxon>Hyperoartia</taxon>
        <taxon>Petromyzontiformes</taxon>
        <taxon>Petromyzontidae</taxon>
        <taxon>Petromyzon</taxon>
    </lineage>
</organism>
<dbReference type="RefSeq" id="XP_032807848.1">
    <property type="nucleotide sequence ID" value="XM_032951957.1"/>
</dbReference>
<evidence type="ECO:0000256" key="6">
    <source>
        <dbReference type="ARBA" id="ARBA00023125"/>
    </source>
</evidence>
<dbReference type="Proteomes" id="UP001318040">
    <property type="component" value="Chromosome 11"/>
</dbReference>
<keyword evidence="6 10" id="KW-0238">DNA-binding</keyword>
<accession>A0AAJ7WT91</accession>
<dbReference type="PROSITE" id="PS50089">
    <property type="entry name" value="ZF_RING_2"/>
    <property type="match status" value="1"/>
</dbReference>
<sequence length="725" mass="80023">MTEDSEDPLAMGGGDAPRGADPAWCMTKSGHIKRPMNAFMVWAQMERRKIMQTVPAAHNADISKLLGQRWKELGANDKAPYVCEAERLRRKHNADYPDYKYQPRKKMPTLMPPPRKPDNGPPCVFTIIATGPPQPSTTVAAATAATITSVQHRQQLSLEQEDKKFDLNPGVLKMPVPTFQFSMQNMFKAKGQFDGNVAMANPTKLWFGSPTELGLVKVSASGGVQHKVISQVPTRAMIPEMIFTEVPTFSRISGRFPETSCVRMLPQRAPIERQHVVYLPDFTLSHGISGKIITKVASATLDFSGQKRPSTTVMMQGPAYPTVSTRSLEALLPGQQQQHEDDVDVTGPGHPALSPTETPVPPRSASPSCLSFCSSSSGDELYIDIPDEEEEEEMEEVEVNSGGDSAGEAPAKEEDVDDAPRQATPRGFSSLEEQPGGFPGTADFYSSSSPPSIKVEFPDKSAKEGGSPPEGHRLRVHNLLDDCFMPEVHRVVSLVDVNSFITCYLCKGYLVDATTITECLHTFCKSCIVKHFDYSNRCPQCNVVVHQTQPLYNIRSDGTMQDIVYKLVPNLEENEKRRMRDFYLSRGLELPKPAVYYVAAGPGERGKKADKRKGLSFTEPSATLACVSLVLECGRVEAGILNYQPLQKKYVRVSGEATIRHVEAFLRKKLGLDAFCEVKITCGERVLDQDCTLSGLQYSGNTSEDDLLILHYCLAAPQQDNYYSD</sequence>
<dbReference type="Pfam" id="PF13923">
    <property type="entry name" value="zf-C3HC4_2"/>
    <property type="match status" value="1"/>
</dbReference>
<dbReference type="InterPro" id="IPR009071">
    <property type="entry name" value="HMG_box_dom"/>
</dbReference>
<dbReference type="PROSITE" id="PS50118">
    <property type="entry name" value="HMG_BOX_2"/>
    <property type="match status" value="1"/>
</dbReference>
<evidence type="ECO:0000256" key="5">
    <source>
        <dbReference type="ARBA" id="ARBA00023015"/>
    </source>
</evidence>
<keyword evidence="8 10" id="KW-0539">Nucleus</keyword>
<feature type="compositionally biased region" description="Acidic residues" evidence="11">
    <location>
        <begin position="389"/>
        <end position="398"/>
    </location>
</feature>
<evidence type="ECO:0000259" key="12">
    <source>
        <dbReference type="PROSITE" id="PS50089"/>
    </source>
</evidence>
<dbReference type="InterPro" id="IPR036910">
    <property type="entry name" value="HMG_box_dom_sf"/>
</dbReference>
<keyword evidence="7" id="KW-0804">Transcription</keyword>
<feature type="region of interest" description="Disordered" evidence="11">
    <location>
        <begin position="389"/>
        <end position="471"/>
    </location>
</feature>
<dbReference type="InterPro" id="IPR017907">
    <property type="entry name" value="Znf_RING_CS"/>
</dbReference>
<dbReference type="Gene3D" id="1.10.30.10">
    <property type="entry name" value="High mobility group box domain"/>
    <property type="match status" value="1"/>
</dbReference>
<keyword evidence="3 9" id="KW-0863">Zinc-finger</keyword>